<name>A0ABY2ALB0_9GAMM</name>
<gene>
    <name evidence="2" type="ORF">EZV61_15730</name>
</gene>
<evidence type="ECO:0000313" key="2">
    <source>
        <dbReference type="EMBL" id="TCI02024.1"/>
    </source>
</evidence>
<sequence>MEQKEKTVGHKKVPSLLRWVGLIMSATAIFVIGYLLLLAVMAFGLRIYIEQHNDRYDEIDRHLIDRASKDGDFIGEGLVVKRADAKWDWLLADLDSLAQKSASEYELAPDDGLAHYRRGYEIKGDIGFIWSWRSTPKNSEPQDVFLIYLFHGHNGFSRTIIQPSRDMTIDEVIIVGYFSSDKGWPETDENSFWQQRYPDDAYLPEPLGYIGDEFYRRSEYDVRFVGRISSVLRQRLSYKNGHYRICRPFYENCVRLPDSFAERLMAEKIELDKAKIEKAETSLKFTYGPDGEIDEVLSAVIFEYEFDTTSDVGGNEAAMTDVKEGDDYLLRWPVPDYLLGAGSMPFKVGEEEFDR</sequence>
<evidence type="ECO:0000256" key="1">
    <source>
        <dbReference type="SAM" id="Phobius"/>
    </source>
</evidence>
<dbReference type="EMBL" id="SJXE01000009">
    <property type="protein sequence ID" value="TCI02024.1"/>
    <property type="molecule type" value="Genomic_DNA"/>
</dbReference>
<accession>A0ABY2ALB0</accession>
<evidence type="ECO:0000313" key="3">
    <source>
        <dbReference type="Proteomes" id="UP000292554"/>
    </source>
</evidence>
<keyword evidence="1" id="KW-0812">Transmembrane</keyword>
<feature type="transmembrane region" description="Helical" evidence="1">
    <location>
        <begin position="20"/>
        <end position="45"/>
    </location>
</feature>
<keyword evidence="3" id="KW-1185">Reference proteome</keyword>
<keyword evidence="1" id="KW-1133">Transmembrane helix</keyword>
<reference evidence="2 3" key="1">
    <citation type="submission" date="2019-02" db="EMBL/GenBank/DDBJ databases">
        <title>Corallincola luteus sp. nov., a marine bacterium isolated from surface sediment of Bohai Sea in China.</title>
        <authorList>
            <person name="Ren Q."/>
        </authorList>
    </citation>
    <scope>NUCLEOTIDE SEQUENCE [LARGE SCALE GENOMIC DNA]</scope>
    <source>
        <strain evidence="2 3">DASS28</strain>
    </source>
</reference>
<keyword evidence="1" id="KW-0472">Membrane</keyword>
<protein>
    <submittedName>
        <fullName evidence="2">Uncharacterized protein</fullName>
    </submittedName>
</protein>
<dbReference type="RefSeq" id="WP_131416847.1">
    <property type="nucleotide sequence ID" value="NZ_SJXE01000009.1"/>
</dbReference>
<organism evidence="2 3">
    <name type="scientific">Corallincola luteus</name>
    <dbReference type="NCBI Taxonomy" id="1775177"/>
    <lineage>
        <taxon>Bacteria</taxon>
        <taxon>Pseudomonadati</taxon>
        <taxon>Pseudomonadota</taxon>
        <taxon>Gammaproteobacteria</taxon>
        <taxon>Alteromonadales</taxon>
        <taxon>Psychromonadaceae</taxon>
        <taxon>Corallincola</taxon>
    </lineage>
</organism>
<comment type="caution">
    <text evidence="2">The sequence shown here is derived from an EMBL/GenBank/DDBJ whole genome shotgun (WGS) entry which is preliminary data.</text>
</comment>
<dbReference type="Proteomes" id="UP000292554">
    <property type="component" value="Unassembled WGS sequence"/>
</dbReference>
<proteinExistence type="predicted"/>